<evidence type="ECO:0000313" key="3">
    <source>
        <dbReference type="Proteomes" id="UP001233271"/>
    </source>
</evidence>
<reference evidence="2" key="1">
    <citation type="journal article" date="2023" name="BMC Genomics">
        <title>Chromosome-level genome assemblies of Cutaneotrichosporon spp. (Trichosporonales, Basidiomycota) reveal imbalanced evolution between nucleotide sequences and chromosome synteny.</title>
        <authorList>
            <person name="Kobayashi Y."/>
            <person name="Kayamori A."/>
            <person name="Aoki K."/>
            <person name="Shiwa Y."/>
            <person name="Matsutani M."/>
            <person name="Fujita N."/>
            <person name="Sugita T."/>
            <person name="Iwasaki W."/>
            <person name="Tanaka N."/>
            <person name="Takashima M."/>
        </authorList>
    </citation>
    <scope>NUCLEOTIDE SEQUENCE</scope>
    <source>
        <strain evidence="2">HIS019</strain>
    </source>
</reference>
<dbReference type="Proteomes" id="UP001233271">
    <property type="component" value="Chromosome 6"/>
</dbReference>
<name>A0AA48QXR0_9TREE</name>
<sequence>MKRTHDDSEPDLTPNPTPQKPKRRAFTKDVKPRVRRPSPSPSPSPSPDPNRDTKPGVTGVDSSDSEDKNPSTTKAGGGGRKWTTAEYTALLHHALPKVPMKAWEGVVPDRTALQCDRAWNRRVVPKLLKILQEEKK</sequence>
<dbReference type="RefSeq" id="XP_060458911.1">
    <property type="nucleotide sequence ID" value="XM_060602526.1"/>
</dbReference>
<feature type="compositionally biased region" description="Pro residues" evidence="1">
    <location>
        <begin position="38"/>
        <end position="48"/>
    </location>
</feature>
<proteinExistence type="predicted"/>
<dbReference type="KEGG" id="ccac:CcaHIS019_0601050"/>
<keyword evidence="3" id="KW-1185">Reference proteome</keyword>
<accession>A0AA48QXR0</accession>
<dbReference type="AlphaFoldDB" id="A0AA48QXR0"/>
<protein>
    <recommendedName>
        <fullName evidence="4">Myb-like domain-containing protein</fullName>
    </recommendedName>
</protein>
<evidence type="ECO:0000256" key="1">
    <source>
        <dbReference type="SAM" id="MobiDB-lite"/>
    </source>
</evidence>
<dbReference type="EMBL" id="AP028217">
    <property type="protein sequence ID" value="BEI93646.1"/>
    <property type="molecule type" value="Genomic_DNA"/>
</dbReference>
<feature type="region of interest" description="Disordered" evidence="1">
    <location>
        <begin position="1"/>
        <end position="81"/>
    </location>
</feature>
<dbReference type="GeneID" id="85497516"/>
<organism evidence="2 3">
    <name type="scientific">Cutaneotrichosporon cavernicola</name>
    <dbReference type="NCBI Taxonomy" id="279322"/>
    <lineage>
        <taxon>Eukaryota</taxon>
        <taxon>Fungi</taxon>
        <taxon>Dikarya</taxon>
        <taxon>Basidiomycota</taxon>
        <taxon>Agaricomycotina</taxon>
        <taxon>Tremellomycetes</taxon>
        <taxon>Trichosporonales</taxon>
        <taxon>Trichosporonaceae</taxon>
        <taxon>Cutaneotrichosporon</taxon>
    </lineage>
</organism>
<evidence type="ECO:0008006" key="4">
    <source>
        <dbReference type="Google" id="ProtNLM"/>
    </source>
</evidence>
<gene>
    <name evidence="2" type="ORF">CcaverHIS019_0601050</name>
</gene>
<evidence type="ECO:0000313" key="2">
    <source>
        <dbReference type="EMBL" id="BEI93646.1"/>
    </source>
</evidence>